<dbReference type="GO" id="GO:0008745">
    <property type="term" value="F:N-acetylmuramoyl-L-alanine amidase activity"/>
    <property type="evidence" value="ECO:0007669"/>
    <property type="project" value="InterPro"/>
</dbReference>
<dbReference type="SMART" id="SM00644">
    <property type="entry name" value="Ami_2"/>
    <property type="match status" value="1"/>
</dbReference>
<dbReference type="InterPro" id="IPR006619">
    <property type="entry name" value="PGRP_domain_met/bac"/>
</dbReference>
<dbReference type="PANTHER" id="PTHR11022:SF41">
    <property type="entry name" value="PEPTIDOGLYCAN-RECOGNITION PROTEIN LC-RELATED"/>
    <property type="match status" value="1"/>
</dbReference>
<dbReference type="FunFam" id="3.40.80.10:FF:000001">
    <property type="entry name" value="Peptidoglycan recognition protein 1"/>
    <property type="match status" value="1"/>
</dbReference>
<accession>A0A8S3V540</accession>
<sequence length="274" mass="30187">MSTNIIFKQFDGFGIQTRQSREFTVNRKLAKVTATHVCFEWCDRFWTGVADCASDQPCTDLGGHCQDDHHKCSGSYYSGKCSGSATRRCCTRTAVEHDTGDCSNVKIISRDSWGARRPASISTIHSPVPDFFIHHTEGGACTSFSACISQMKGIQNYHMDDANHHWSDIGYSFLVGEDGKIYEGRGWNRIGAHTQGYNSRGLAASFMGSFMTHSPNSAALNAVKELIQCGISKGKVSHSYALFGHRDVGSTDCPGTALYNVIKTWPRFHAHSPK</sequence>
<evidence type="ECO:0000256" key="1">
    <source>
        <dbReference type="ARBA" id="ARBA00007553"/>
    </source>
</evidence>
<evidence type="ECO:0000259" key="3">
    <source>
        <dbReference type="SMART" id="SM00644"/>
    </source>
</evidence>
<dbReference type="InterPro" id="IPR036505">
    <property type="entry name" value="Amidase/PGRP_sf"/>
</dbReference>
<dbReference type="SMART" id="SM00701">
    <property type="entry name" value="PGRP"/>
    <property type="match status" value="1"/>
</dbReference>
<dbReference type="InterPro" id="IPR015510">
    <property type="entry name" value="PGRP"/>
</dbReference>
<gene>
    <name evidence="5" type="ORF">MEDL_63214</name>
</gene>
<dbReference type="Proteomes" id="UP000683360">
    <property type="component" value="Unassembled WGS sequence"/>
</dbReference>
<organism evidence="5 6">
    <name type="scientific">Mytilus edulis</name>
    <name type="common">Blue mussel</name>
    <dbReference type="NCBI Taxonomy" id="6550"/>
    <lineage>
        <taxon>Eukaryota</taxon>
        <taxon>Metazoa</taxon>
        <taxon>Spiralia</taxon>
        <taxon>Lophotrochozoa</taxon>
        <taxon>Mollusca</taxon>
        <taxon>Bivalvia</taxon>
        <taxon>Autobranchia</taxon>
        <taxon>Pteriomorphia</taxon>
        <taxon>Mytilida</taxon>
        <taxon>Mytiloidea</taxon>
        <taxon>Mytilidae</taxon>
        <taxon>Mytilinae</taxon>
        <taxon>Mytilus</taxon>
    </lineage>
</organism>
<evidence type="ECO:0000313" key="6">
    <source>
        <dbReference type="Proteomes" id="UP000683360"/>
    </source>
</evidence>
<evidence type="ECO:0000256" key="2">
    <source>
        <dbReference type="ARBA" id="ARBA00022859"/>
    </source>
</evidence>
<dbReference type="AlphaFoldDB" id="A0A8S3V540"/>
<evidence type="ECO:0000313" key="5">
    <source>
        <dbReference type="EMBL" id="CAG2251565.1"/>
    </source>
</evidence>
<comment type="similarity">
    <text evidence="1">Belongs to the N-acetylmuramoyl-L-alanine amidase 2 family.</text>
</comment>
<dbReference type="OrthoDB" id="10001926at2759"/>
<keyword evidence="6" id="KW-1185">Reference proteome</keyword>
<feature type="domain" description="N-acetylmuramoyl-L-alanine amidase" evidence="3">
    <location>
        <begin position="122"/>
        <end position="255"/>
    </location>
</feature>
<reference evidence="5" key="1">
    <citation type="submission" date="2021-03" db="EMBL/GenBank/DDBJ databases">
        <authorList>
            <person name="Bekaert M."/>
        </authorList>
    </citation>
    <scope>NUCLEOTIDE SEQUENCE</scope>
</reference>
<proteinExistence type="inferred from homology"/>
<comment type="caution">
    <text evidence="5">The sequence shown here is derived from an EMBL/GenBank/DDBJ whole genome shotgun (WGS) entry which is preliminary data.</text>
</comment>
<evidence type="ECO:0000259" key="4">
    <source>
        <dbReference type="SMART" id="SM00701"/>
    </source>
</evidence>
<protein>
    <submittedName>
        <fullName evidence="5">PGRP</fullName>
    </submittedName>
</protein>
<dbReference type="Pfam" id="PF01510">
    <property type="entry name" value="Amidase_2"/>
    <property type="match status" value="1"/>
</dbReference>
<keyword evidence="2" id="KW-0391">Immunity</keyword>
<name>A0A8S3V540_MYTED</name>
<dbReference type="SUPFAM" id="SSF55846">
    <property type="entry name" value="N-acetylmuramoyl-L-alanine amidase-like"/>
    <property type="match status" value="1"/>
</dbReference>
<dbReference type="GO" id="GO:0009253">
    <property type="term" value="P:peptidoglycan catabolic process"/>
    <property type="evidence" value="ECO:0007669"/>
    <property type="project" value="InterPro"/>
</dbReference>
<feature type="domain" description="Peptidoglycan recognition protein family" evidence="4">
    <location>
        <begin position="105"/>
        <end position="249"/>
    </location>
</feature>
<dbReference type="InterPro" id="IPR002502">
    <property type="entry name" value="Amidase_domain"/>
</dbReference>
<dbReference type="GO" id="GO:0002376">
    <property type="term" value="P:immune system process"/>
    <property type="evidence" value="ECO:0007669"/>
    <property type="project" value="UniProtKB-KW"/>
</dbReference>
<dbReference type="CDD" id="cd06583">
    <property type="entry name" value="PGRP"/>
    <property type="match status" value="1"/>
</dbReference>
<dbReference type="Gene3D" id="3.40.80.10">
    <property type="entry name" value="Peptidoglycan recognition protein-like"/>
    <property type="match status" value="1"/>
</dbReference>
<dbReference type="GO" id="GO:0008270">
    <property type="term" value="F:zinc ion binding"/>
    <property type="evidence" value="ECO:0007669"/>
    <property type="project" value="InterPro"/>
</dbReference>
<dbReference type="PANTHER" id="PTHR11022">
    <property type="entry name" value="PEPTIDOGLYCAN RECOGNITION PROTEIN"/>
    <property type="match status" value="1"/>
</dbReference>
<dbReference type="EMBL" id="CAJPWZ010003093">
    <property type="protein sequence ID" value="CAG2251565.1"/>
    <property type="molecule type" value="Genomic_DNA"/>
</dbReference>